<evidence type="ECO:0000256" key="4">
    <source>
        <dbReference type="ARBA" id="ARBA00038402"/>
    </source>
</evidence>
<dbReference type="PANTHER" id="PTHR14742:SF0">
    <property type="entry name" value="RIBONUCLEASE P PROTEIN SUBUNIT P21"/>
    <property type="match status" value="1"/>
</dbReference>
<dbReference type="EMBL" id="JAKMXF010000310">
    <property type="protein sequence ID" value="KAI6650652.1"/>
    <property type="molecule type" value="Genomic_DNA"/>
</dbReference>
<dbReference type="Pfam" id="PF04032">
    <property type="entry name" value="Rpr2"/>
    <property type="match status" value="1"/>
</dbReference>
<comment type="caution">
    <text evidence="5">The sequence shown here is derived from an EMBL/GenBank/DDBJ whole genome shotgun (WGS) entry which is preliminary data.</text>
</comment>
<proteinExistence type="inferred from homology"/>
<name>A0AAV7JP93_9METZ</name>
<evidence type="ECO:0000313" key="6">
    <source>
        <dbReference type="Proteomes" id="UP001165289"/>
    </source>
</evidence>
<keyword evidence="6" id="KW-1185">Reference proteome</keyword>
<comment type="similarity">
    <text evidence="4">Belongs to the eukaryotic/archaeal RNase P protein component 4 family.</text>
</comment>
<keyword evidence="3" id="KW-0862">Zinc</keyword>
<dbReference type="Proteomes" id="UP001165289">
    <property type="component" value="Unassembled WGS sequence"/>
</dbReference>
<reference evidence="5 6" key="1">
    <citation type="journal article" date="2023" name="BMC Biol.">
        <title>The compact genome of the sponge Oopsacas minuta (Hexactinellida) is lacking key metazoan core genes.</title>
        <authorList>
            <person name="Santini S."/>
            <person name="Schenkelaars Q."/>
            <person name="Jourda C."/>
            <person name="Duchesne M."/>
            <person name="Belahbib H."/>
            <person name="Rocher C."/>
            <person name="Selva M."/>
            <person name="Riesgo A."/>
            <person name="Vervoort M."/>
            <person name="Leys S.P."/>
            <person name="Kodjabachian L."/>
            <person name="Le Bivic A."/>
            <person name="Borchiellini C."/>
            <person name="Claverie J.M."/>
            <person name="Renard E."/>
        </authorList>
    </citation>
    <scope>NUCLEOTIDE SEQUENCE [LARGE SCALE GENOMIC DNA]</scope>
    <source>
        <strain evidence="5">SPO-2</strain>
    </source>
</reference>
<dbReference type="AlphaFoldDB" id="A0AAV7JP93"/>
<organism evidence="5 6">
    <name type="scientific">Oopsacas minuta</name>
    <dbReference type="NCBI Taxonomy" id="111878"/>
    <lineage>
        <taxon>Eukaryota</taxon>
        <taxon>Metazoa</taxon>
        <taxon>Porifera</taxon>
        <taxon>Hexactinellida</taxon>
        <taxon>Hexasterophora</taxon>
        <taxon>Lyssacinosida</taxon>
        <taxon>Leucopsacidae</taxon>
        <taxon>Oopsacas</taxon>
    </lineage>
</organism>
<dbReference type="GO" id="GO:0008033">
    <property type="term" value="P:tRNA processing"/>
    <property type="evidence" value="ECO:0007669"/>
    <property type="project" value="UniProtKB-KW"/>
</dbReference>
<evidence type="ECO:0000256" key="3">
    <source>
        <dbReference type="ARBA" id="ARBA00022833"/>
    </source>
</evidence>
<evidence type="ECO:0000313" key="5">
    <source>
        <dbReference type="EMBL" id="KAI6650652.1"/>
    </source>
</evidence>
<keyword evidence="1" id="KW-0819">tRNA processing</keyword>
<keyword evidence="2" id="KW-0479">Metal-binding</keyword>
<sequence length="109" mass="12406">MSSKTDNIPKRDLISRINFLLQAGMLINRNCPPSLLPLSSLYVREAKSCAQKSLVKIDRSIKRIVCKNCNCYLIAGYTARTRVKTRRGTYFIVTCNICSHVKKAKRKVI</sequence>
<dbReference type="GO" id="GO:0046872">
    <property type="term" value="F:metal ion binding"/>
    <property type="evidence" value="ECO:0007669"/>
    <property type="project" value="UniProtKB-KW"/>
</dbReference>
<accession>A0AAV7JP93</accession>
<dbReference type="Gene3D" id="6.20.50.20">
    <property type="match status" value="1"/>
</dbReference>
<dbReference type="GO" id="GO:0005655">
    <property type="term" value="C:nucleolar ribonuclease P complex"/>
    <property type="evidence" value="ECO:0007669"/>
    <property type="project" value="TreeGrafter"/>
</dbReference>
<protein>
    <submittedName>
        <fullName evidence="5">Uncharacterized protein</fullName>
    </submittedName>
</protein>
<dbReference type="PANTHER" id="PTHR14742">
    <property type="entry name" value="RIBONUCLEASE P SUBUNIT P21"/>
    <property type="match status" value="1"/>
</dbReference>
<evidence type="ECO:0000256" key="2">
    <source>
        <dbReference type="ARBA" id="ARBA00022723"/>
    </source>
</evidence>
<dbReference type="InterPro" id="IPR007175">
    <property type="entry name" value="Rpr2/Snm1/Rpp21"/>
</dbReference>
<evidence type="ECO:0000256" key="1">
    <source>
        <dbReference type="ARBA" id="ARBA00022694"/>
    </source>
</evidence>
<gene>
    <name evidence="5" type="ORF">LOD99_7702</name>
</gene>